<dbReference type="HOGENOM" id="CLU_086673_1_0_9"/>
<evidence type="ECO:0000256" key="10">
    <source>
        <dbReference type="SAM" id="Phobius"/>
    </source>
</evidence>
<keyword evidence="7 8" id="KW-0472">Membrane</keyword>
<dbReference type="Gene3D" id="1.10.1760.20">
    <property type="match status" value="1"/>
</dbReference>
<dbReference type="InterPro" id="IPR025720">
    <property type="entry name" value="RibU"/>
</dbReference>
<evidence type="ECO:0000256" key="4">
    <source>
        <dbReference type="ARBA" id="ARBA00022475"/>
    </source>
</evidence>
<evidence type="ECO:0000256" key="2">
    <source>
        <dbReference type="ARBA" id="ARBA00005540"/>
    </source>
</evidence>
<proteinExistence type="inferred from homology"/>
<comment type="caution">
    <text evidence="11">The sequence shown here is derived from an EMBL/GenBank/DDBJ whole genome shotgun (WGS) entry which is preliminary data.</text>
</comment>
<feature type="transmembrane region" description="Helical" evidence="10">
    <location>
        <begin position="131"/>
        <end position="155"/>
    </location>
</feature>
<reference evidence="11 12" key="2">
    <citation type="submission" date="2009-03" db="EMBL/GenBank/DDBJ databases">
        <title>Draft genome sequence of Coprococcus comes (ATCC 27758).</title>
        <authorList>
            <person name="Sudarsanam P."/>
            <person name="Ley R."/>
            <person name="Guruge J."/>
            <person name="Turnbaugh P.J."/>
            <person name="Mahowald M."/>
            <person name="Liep D."/>
            <person name="Gordon J."/>
        </authorList>
    </citation>
    <scope>NUCLEOTIDE SEQUENCE [LARGE SCALE GENOMIC DNA]</scope>
    <source>
        <strain evidence="11 12">ATCC 27758</strain>
    </source>
</reference>
<keyword evidence="6 10" id="KW-1133">Transmembrane helix</keyword>
<keyword evidence="4 8" id="KW-1003">Cell membrane</keyword>
<evidence type="ECO:0000313" key="11">
    <source>
        <dbReference type="EMBL" id="EEG91480.1"/>
    </source>
</evidence>
<evidence type="ECO:0000256" key="7">
    <source>
        <dbReference type="ARBA" id="ARBA00023136"/>
    </source>
</evidence>
<name>C0B560_9FIRM</name>
<keyword evidence="5 10" id="KW-0812">Transmembrane</keyword>
<dbReference type="Pfam" id="PF12822">
    <property type="entry name" value="ECF_trnsprt"/>
    <property type="match status" value="1"/>
</dbReference>
<organism evidence="11 12">
    <name type="scientific">Coprococcus comes ATCC 27758</name>
    <dbReference type="NCBI Taxonomy" id="470146"/>
    <lineage>
        <taxon>Bacteria</taxon>
        <taxon>Bacillati</taxon>
        <taxon>Bacillota</taxon>
        <taxon>Clostridia</taxon>
        <taxon>Lachnospirales</taxon>
        <taxon>Lachnospiraceae</taxon>
        <taxon>Coprococcus</taxon>
    </lineage>
</organism>
<comment type="function">
    <text evidence="8">Probably a riboflavin-binding protein that interacts with the energy-coupling factor (ECF) ABC-transporter complex.</text>
</comment>
<evidence type="ECO:0000256" key="9">
    <source>
        <dbReference type="SAM" id="MobiDB-lite"/>
    </source>
</evidence>
<evidence type="ECO:0000256" key="6">
    <source>
        <dbReference type="ARBA" id="ARBA00022989"/>
    </source>
</evidence>
<gene>
    <name evidence="11" type="ORF">COPCOM_00280</name>
</gene>
<feature type="transmembrane region" description="Helical" evidence="10">
    <location>
        <begin position="68"/>
        <end position="93"/>
    </location>
</feature>
<protein>
    <recommendedName>
        <fullName evidence="8">Riboflavin transporter</fullName>
    </recommendedName>
</protein>
<evidence type="ECO:0000256" key="5">
    <source>
        <dbReference type="ARBA" id="ARBA00022692"/>
    </source>
</evidence>
<dbReference type="InterPro" id="IPR024529">
    <property type="entry name" value="ECF_trnsprt_substrate-spec"/>
</dbReference>
<evidence type="ECO:0000256" key="8">
    <source>
        <dbReference type="PIRNR" id="PIRNR037778"/>
    </source>
</evidence>
<feature type="region of interest" description="Disordered" evidence="9">
    <location>
        <begin position="1"/>
        <end position="22"/>
    </location>
</feature>
<dbReference type="AlphaFoldDB" id="C0B560"/>
<feature type="transmembrane region" description="Helical" evidence="10">
    <location>
        <begin position="31"/>
        <end position="48"/>
    </location>
</feature>
<dbReference type="PANTHER" id="PTHR38438:SF1">
    <property type="entry name" value="RIBOFLAVIN TRANSPORTER RIBU"/>
    <property type="match status" value="1"/>
</dbReference>
<evidence type="ECO:0000256" key="1">
    <source>
        <dbReference type="ARBA" id="ARBA00004651"/>
    </source>
</evidence>
<dbReference type="Proteomes" id="UP000003793">
    <property type="component" value="Unassembled WGS sequence"/>
</dbReference>
<comment type="similarity">
    <text evidence="2 8">Belongs to the prokaryotic riboflavin transporter (P-RFT) (TC 2.A.87) family.</text>
</comment>
<dbReference type="GO" id="GO:0005886">
    <property type="term" value="C:plasma membrane"/>
    <property type="evidence" value="ECO:0007669"/>
    <property type="project" value="UniProtKB-SubCell"/>
</dbReference>
<keyword evidence="3 8" id="KW-0813">Transport</keyword>
<dbReference type="RefSeq" id="WP_008373663.1">
    <property type="nucleotide sequence ID" value="NZ_CP102277.1"/>
</dbReference>
<sequence length="222" mass="24221">MSREKERKNEYRCNDKPKNNNERKKRISTKIIAQIGVLGAIAMVLMLFDIPLPFAPTFYKIDFSEVPVLIGAFTMGPVAGALIELVKILLNLLIRGTSTAGVGDLGNFLIGCAMCIPASLIYQKLHSRKGAIIGMVTGTVFMTIVGCFINAYLLLPAYAAAFHMPIDALVAMGTAVNSHINSLLTFVLLSVAPFNLLKGFLVSLIVFLIYKKISPILQMGRE</sequence>
<feature type="transmembrane region" description="Helical" evidence="10">
    <location>
        <begin position="186"/>
        <end position="210"/>
    </location>
</feature>
<dbReference type="GO" id="GO:0032217">
    <property type="term" value="F:riboflavin transmembrane transporter activity"/>
    <property type="evidence" value="ECO:0007669"/>
    <property type="project" value="UniProtKB-UniRule"/>
</dbReference>
<dbReference type="GeneID" id="92825927"/>
<reference evidence="11 12" key="1">
    <citation type="submission" date="2009-02" db="EMBL/GenBank/DDBJ databases">
        <authorList>
            <person name="Fulton L."/>
            <person name="Clifton S."/>
            <person name="Fulton B."/>
            <person name="Xu J."/>
            <person name="Minx P."/>
            <person name="Pepin K.H."/>
            <person name="Johnson M."/>
            <person name="Bhonagiri V."/>
            <person name="Nash W.E."/>
            <person name="Mardis E.R."/>
            <person name="Wilson R.K."/>
        </authorList>
    </citation>
    <scope>NUCLEOTIDE SEQUENCE [LARGE SCALE GENOMIC DNA]</scope>
    <source>
        <strain evidence="11 12">ATCC 27758</strain>
    </source>
</reference>
<dbReference type="EMBL" id="ABVR01000030">
    <property type="protein sequence ID" value="EEG91480.1"/>
    <property type="molecule type" value="Genomic_DNA"/>
</dbReference>
<evidence type="ECO:0000256" key="3">
    <source>
        <dbReference type="ARBA" id="ARBA00022448"/>
    </source>
</evidence>
<comment type="subcellular location">
    <subcellularLocation>
        <location evidence="1">Cell membrane</location>
        <topology evidence="1">Multi-pass membrane protein</topology>
    </subcellularLocation>
</comment>
<dbReference type="PIRSF" id="PIRSF037778">
    <property type="entry name" value="UCP037778_transp_RibU"/>
    <property type="match status" value="1"/>
</dbReference>
<accession>C0B560</accession>
<dbReference type="PANTHER" id="PTHR38438">
    <property type="entry name" value="RIBOFLAVIN TRANSPORTER RIBU"/>
    <property type="match status" value="1"/>
</dbReference>
<evidence type="ECO:0000313" key="12">
    <source>
        <dbReference type="Proteomes" id="UP000003793"/>
    </source>
</evidence>